<dbReference type="Proteomes" id="UP000234956">
    <property type="component" value="Unassembled WGS sequence"/>
</dbReference>
<sequence>MKKFKTFIDKAFKWPDTRQKIIKLHQMPEDFAVPHNSPEFNYFKVIIQVINKKDGCNEI</sequence>
<accession>A0A2I0UZY0</accession>
<evidence type="ECO:0000313" key="2">
    <source>
        <dbReference type="Proteomes" id="UP000234956"/>
    </source>
</evidence>
<name>A0A2I0UZY0_9BACI</name>
<gene>
    <name evidence="1" type="ORF">CRI88_12945</name>
</gene>
<reference evidence="1 2" key="1">
    <citation type="submission" date="2017-10" db="EMBL/GenBank/DDBJ databases">
        <title>Draft genome of Lysinibacillus fusiformis strain Juneja, a laboratory-derived pathogen of Drosophila melanogaster.</title>
        <authorList>
            <person name="Smith B.R."/>
            <person name="Unckless R.L."/>
        </authorList>
    </citation>
    <scope>NUCLEOTIDE SEQUENCE [LARGE SCALE GENOMIC DNA]</scope>
    <source>
        <strain evidence="1 2">Juneja</strain>
    </source>
</reference>
<proteinExistence type="predicted"/>
<evidence type="ECO:0000313" key="1">
    <source>
        <dbReference type="EMBL" id="PKU51600.1"/>
    </source>
</evidence>
<organism evidence="1 2">
    <name type="scientific">Lysinibacillus fusiformis</name>
    <dbReference type="NCBI Taxonomy" id="28031"/>
    <lineage>
        <taxon>Bacteria</taxon>
        <taxon>Bacillati</taxon>
        <taxon>Bacillota</taxon>
        <taxon>Bacilli</taxon>
        <taxon>Bacillales</taxon>
        <taxon>Bacillaceae</taxon>
        <taxon>Lysinibacillus</taxon>
    </lineage>
</organism>
<protein>
    <submittedName>
        <fullName evidence="1">Uncharacterized protein</fullName>
    </submittedName>
</protein>
<comment type="caution">
    <text evidence="1">The sequence shown here is derived from an EMBL/GenBank/DDBJ whole genome shotgun (WGS) entry which is preliminary data.</text>
</comment>
<dbReference type="EMBL" id="PDFK01000003">
    <property type="protein sequence ID" value="PKU51600.1"/>
    <property type="molecule type" value="Genomic_DNA"/>
</dbReference>
<dbReference type="AlphaFoldDB" id="A0A2I0UZY0"/>